<protein>
    <submittedName>
        <fullName evidence="1">Uncharacterized protein</fullName>
    </submittedName>
</protein>
<comment type="caution">
    <text evidence="1">The sequence shown here is derived from an EMBL/GenBank/DDBJ whole genome shotgun (WGS) entry which is preliminary data.</text>
</comment>
<name>A0ACA9U5B6_BIOOC</name>
<dbReference type="EMBL" id="CADEHS020000024">
    <property type="protein sequence ID" value="CAG9948510.1"/>
    <property type="molecule type" value="Genomic_DNA"/>
</dbReference>
<sequence>VGAGYKQSLIASGTDRKCRHWKANAVLGYDTHQDVLDRLHYTARFHRAHLQKVLLVAVPKSILHLKKRNVGLEPDHNSVTINFEDGSSVTQDLVVVSDGIHSDWTPTVRALIEGAPSVRSYPGHSGSIARQWVFNNRIVLTGDAAHPIGHAGFGAGMAFDDALALFIALERIQLGSETKGTDLENALYLFQTVRKPHADRLGDFLARTGKAKSIYGKHLSEQQILEWVNGRENTAWIHDHDVNAAFGLVNKVPQ</sequence>
<evidence type="ECO:0000313" key="2">
    <source>
        <dbReference type="Proteomes" id="UP000836387"/>
    </source>
</evidence>
<dbReference type="Proteomes" id="UP000836387">
    <property type="component" value="Unassembled WGS sequence"/>
</dbReference>
<keyword evidence="2" id="KW-1185">Reference proteome</keyword>
<organism evidence="1 2">
    <name type="scientific">Clonostachys rosea f. rosea IK726</name>
    <dbReference type="NCBI Taxonomy" id="1349383"/>
    <lineage>
        <taxon>Eukaryota</taxon>
        <taxon>Fungi</taxon>
        <taxon>Dikarya</taxon>
        <taxon>Ascomycota</taxon>
        <taxon>Pezizomycotina</taxon>
        <taxon>Sordariomycetes</taxon>
        <taxon>Hypocreomycetidae</taxon>
        <taxon>Hypocreales</taxon>
        <taxon>Bionectriaceae</taxon>
        <taxon>Clonostachys</taxon>
    </lineage>
</organism>
<accession>A0ACA9U5B6</accession>
<gene>
    <name evidence="1" type="ORF">CRV2_00014049</name>
</gene>
<reference evidence="1" key="2">
    <citation type="submission" date="2021-10" db="EMBL/GenBank/DDBJ databases">
        <authorList>
            <person name="Piombo E."/>
        </authorList>
    </citation>
    <scope>NUCLEOTIDE SEQUENCE</scope>
</reference>
<evidence type="ECO:0000313" key="1">
    <source>
        <dbReference type="EMBL" id="CAG9948510.1"/>
    </source>
</evidence>
<feature type="non-terminal residue" evidence="1">
    <location>
        <position position="1"/>
    </location>
</feature>
<reference evidence="1" key="1">
    <citation type="submission" date="2020-04" db="EMBL/GenBank/DDBJ databases">
        <authorList>
            <person name="Broberg M."/>
        </authorList>
    </citation>
    <scope>NUCLEOTIDE SEQUENCE</scope>
</reference>
<proteinExistence type="predicted"/>